<dbReference type="AlphaFoldDB" id="A0A363UNY1"/>
<evidence type="ECO:0000313" key="14">
    <source>
        <dbReference type="Proteomes" id="UP000251800"/>
    </source>
</evidence>
<evidence type="ECO:0000256" key="11">
    <source>
        <dbReference type="SAM" id="SignalP"/>
    </source>
</evidence>
<comment type="similarity">
    <text evidence="2">Belongs to the peptidase S1C family.</text>
</comment>
<evidence type="ECO:0000313" key="13">
    <source>
        <dbReference type="EMBL" id="PWN57115.1"/>
    </source>
</evidence>
<dbReference type="PANTHER" id="PTHR22939:SF129">
    <property type="entry name" value="SERINE PROTEASE HTRA2, MITOCHONDRIAL"/>
    <property type="match status" value="1"/>
</dbReference>
<dbReference type="PANTHER" id="PTHR22939">
    <property type="entry name" value="SERINE PROTEASE FAMILY S1C HTRA-RELATED"/>
    <property type="match status" value="1"/>
</dbReference>
<dbReference type="GO" id="GO:0006515">
    <property type="term" value="P:protein quality control for misfolded or incompletely synthesized proteins"/>
    <property type="evidence" value="ECO:0007669"/>
    <property type="project" value="TreeGrafter"/>
</dbReference>
<dbReference type="Pfam" id="PF17820">
    <property type="entry name" value="PDZ_6"/>
    <property type="match status" value="1"/>
</dbReference>
<feature type="active site" description="Charge relay system" evidence="9">
    <location>
        <position position="117"/>
    </location>
</feature>
<accession>A0A363UNY1</accession>
<name>A0A363UNY1_9GAMM</name>
<dbReference type="InterPro" id="IPR001478">
    <property type="entry name" value="PDZ"/>
</dbReference>
<dbReference type="InterPro" id="IPR009003">
    <property type="entry name" value="Peptidase_S1_PA"/>
</dbReference>
<dbReference type="Gene3D" id="2.40.10.120">
    <property type="match status" value="1"/>
</dbReference>
<gene>
    <name evidence="13" type="ORF">DEH80_04075</name>
</gene>
<evidence type="ECO:0000256" key="6">
    <source>
        <dbReference type="ARBA" id="ARBA00022764"/>
    </source>
</evidence>
<dbReference type="GO" id="GO:0004252">
    <property type="term" value="F:serine-type endopeptidase activity"/>
    <property type="evidence" value="ECO:0007669"/>
    <property type="project" value="InterPro"/>
</dbReference>
<dbReference type="InterPro" id="IPR001940">
    <property type="entry name" value="Peptidase_S1C"/>
</dbReference>
<keyword evidence="5" id="KW-0677">Repeat</keyword>
<feature type="active site" description="Charge relay system" evidence="9">
    <location>
        <position position="220"/>
    </location>
</feature>
<evidence type="ECO:0000256" key="4">
    <source>
        <dbReference type="ARBA" id="ARBA00022729"/>
    </source>
</evidence>
<dbReference type="SUPFAM" id="SSF50494">
    <property type="entry name" value="Trypsin-like serine proteases"/>
    <property type="match status" value="1"/>
</dbReference>
<feature type="binding site" evidence="10">
    <location>
        <position position="147"/>
    </location>
    <ligand>
        <name>substrate</name>
    </ligand>
</feature>
<evidence type="ECO:0000256" key="7">
    <source>
        <dbReference type="ARBA" id="ARBA00022801"/>
    </source>
</evidence>
<dbReference type="OrthoDB" id="9758917at2"/>
<protein>
    <submittedName>
        <fullName evidence="13">Serine endoprotease DegQ</fullName>
    </submittedName>
</protein>
<dbReference type="GO" id="GO:0042597">
    <property type="term" value="C:periplasmic space"/>
    <property type="evidence" value="ECO:0007669"/>
    <property type="project" value="UniProtKB-SubCell"/>
</dbReference>
<dbReference type="SMART" id="SM00228">
    <property type="entry name" value="PDZ"/>
    <property type="match status" value="2"/>
</dbReference>
<dbReference type="PRINTS" id="PR00834">
    <property type="entry name" value="PROTEASES2C"/>
</dbReference>
<comment type="caution">
    <text evidence="13">The sequence shown here is derived from an EMBL/GenBank/DDBJ whole genome shotgun (WGS) entry which is preliminary data.</text>
</comment>
<proteinExistence type="inferred from homology"/>
<feature type="binding site" evidence="10">
    <location>
        <begin position="218"/>
        <end position="220"/>
    </location>
    <ligand>
        <name>substrate</name>
    </ligand>
</feature>
<dbReference type="SUPFAM" id="SSF50156">
    <property type="entry name" value="PDZ domain-like"/>
    <property type="match status" value="2"/>
</dbReference>
<dbReference type="PROSITE" id="PS50106">
    <property type="entry name" value="PDZ"/>
    <property type="match status" value="1"/>
</dbReference>
<dbReference type="NCBIfam" id="TIGR02037">
    <property type="entry name" value="degP_htrA_DO"/>
    <property type="match status" value="1"/>
</dbReference>
<evidence type="ECO:0000256" key="9">
    <source>
        <dbReference type="PIRSR" id="PIRSR611782-1"/>
    </source>
</evidence>
<keyword evidence="14" id="KW-1185">Reference proteome</keyword>
<keyword evidence="4 11" id="KW-0732">Signal</keyword>
<feature type="active site" description="Charge relay system" evidence="9">
    <location>
        <position position="147"/>
    </location>
</feature>
<evidence type="ECO:0000259" key="12">
    <source>
        <dbReference type="PROSITE" id="PS50106"/>
    </source>
</evidence>
<comment type="subcellular location">
    <subcellularLocation>
        <location evidence="1">Periplasm</location>
    </subcellularLocation>
</comment>
<evidence type="ECO:0000256" key="1">
    <source>
        <dbReference type="ARBA" id="ARBA00004418"/>
    </source>
</evidence>
<dbReference type="EMBL" id="QEQK01000003">
    <property type="protein sequence ID" value="PWN57115.1"/>
    <property type="molecule type" value="Genomic_DNA"/>
</dbReference>
<organism evidence="13 14">
    <name type="scientific">Abyssibacter profundi</name>
    <dbReference type="NCBI Taxonomy" id="2182787"/>
    <lineage>
        <taxon>Bacteria</taxon>
        <taxon>Pseudomonadati</taxon>
        <taxon>Pseudomonadota</taxon>
        <taxon>Gammaproteobacteria</taxon>
        <taxon>Chromatiales</taxon>
        <taxon>Oceanococcaceae</taxon>
        <taxon>Abyssibacter</taxon>
    </lineage>
</organism>
<keyword evidence="7" id="KW-0378">Hydrolase</keyword>
<feature type="chain" id="PRO_5038837092" evidence="11">
    <location>
        <begin position="35"/>
        <end position="465"/>
    </location>
</feature>
<evidence type="ECO:0000256" key="2">
    <source>
        <dbReference type="ARBA" id="ARBA00010541"/>
    </source>
</evidence>
<feature type="domain" description="PDZ" evidence="12">
    <location>
        <begin position="267"/>
        <end position="355"/>
    </location>
</feature>
<evidence type="ECO:0000256" key="5">
    <source>
        <dbReference type="ARBA" id="ARBA00022737"/>
    </source>
</evidence>
<keyword evidence="3 13" id="KW-0645">Protease</keyword>
<dbReference type="InterPro" id="IPR036034">
    <property type="entry name" value="PDZ_sf"/>
</dbReference>
<keyword evidence="8" id="KW-0720">Serine protease</keyword>
<sequence length="465" mass="49656">MSASIRPHALNGLRQAMACLLWASAAFVTASARAGVPLPLLADGTPSLAPMLEEVLPGVVNVVATGRVREQAHPLLDDPFFRHFFNAPRQPRYRETQSIGSGVIVDAQQGYVVTNHHVVESGSEYLVRLGDDREFPATLIGVDPETDLAVVQIEADQLTAIPFPRTDDLRVGDFVVAIGNPFGLRQTVTSGIVSALGRHGLGRGYEDYIQTDASINPGNSGGALVNLRGELVGINTMIYSNSGGSIGIGFAIPASMVRRITDAIIADGRVIRPSLGVVGQDLTAELAQAFDLRPRDGVLVTRILDGSPADRAGLEPGDVIQQLGDVRLRDTQSLRRALGLASAGERLPLIYLRNGQRRTAQVTLVKPQWTQLDGAELHPLLAGTWLSNMTEHHPQAGRAQGIVVEQVDARSLAARSGLAAGDIISQIGRTPIGSLADARAAATPRSRELVLRIQRDGRSAFIVLR</sequence>
<feature type="binding site" evidence="10">
    <location>
        <begin position="275"/>
        <end position="279"/>
    </location>
    <ligand>
        <name>substrate</name>
    </ligand>
</feature>
<dbReference type="Proteomes" id="UP000251800">
    <property type="component" value="Unassembled WGS sequence"/>
</dbReference>
<dbReference type="FunFam" id="2.40.10.10:FF:000001">
    <property type="entry name" value="Periplasmic serine protease DegS"/>
    <property type="match status" value="1"/>
</dbReference>
<reference evidence="13 14" key="1">
    <citation type="submission" date="2018-05" db="EMBL/GenBank/DDBJ databases">
        <title>Abyssibacter profundi OUC007T gen. nov., sp. nov, a marine bacterium isolated from seawater of the Mariana Trench.</title>
        <authorList>
            <person name="Zhou S."/>
        </authorList>
    </citation>
    <scope>NUCLEOTIDE SEQUENCE [LARGE SCALE GENOMIC DNA]</scope>
    <source>
        <strain evidence="13 14">OUC007</strain>
    </source>
</reference>
<keyword evidence="6" id="KW-0574">Periplasm</keyword>
<feature type="binding site" evidence="10">
    <location>
        <position position="117"/>
    </location>
    <ligand>
        <name>substrate</name>
    </ligand>
</feature>
<evidence type="ECO:0000256" key="3">
    <source>
        <dbReference type="ARBA" id="ARBA00022670"/>
    </source>
</evidence>
<dbReference type="Pfam" id="PF13180">
    <property type="entry name" value="PDZ_2"/>
    <property type="match status" value="1"/>
</dbReference>
<feature type="signal peptide" evidence="11">
    <location>
        <begin position="1"/>
        <end position="34"/>
    </location>
</feature>
<evidence type="ECO:0000256" key="10">
    <source>
        <dbReference type="PIRSR" id="PIRSR611782-2"/>
    </source>
</evidence>
<dbReference type="InterPro" id="IPR011782">
    <property type="entry name" value="Pept_S1C_Do"/>
</dbReference>
<evidence type="ECO:0000256" key="8">
    <source>
        <dbReference type="ARBA" id="ARBA00022825"/>
    </source>
</evidence>
<dbReference type="Pfam" id="PF13365">
    <property type="entry name" value="Trypsin_2"/>
    <property type="match status" value="1"/>
</dbReference>
<dbReference type="InterPro" id="IPR041489">
    <property type="entry name" value="PDZ_6"/>
</dbReference>
<dbReference type="Gene3D" id="2.30.42.10">
    <property type="match status" value="2"/>
</dbReference>